<dbReference type="InterPro" id="IPR029046">
    <property type="entry name" value="LolA/LolB/LppX"/>
</dbReference>
<evidence type="ECO:0000313" key="3">
    <source>
        <dbReference type="Proteomes" id="UP000178735"/>
    </source>
</evidence>
<protein>
    <recommendedName>
        <fullName evidence="4">Outer membrane lipoprotein carrier protein LolA</fullName>
    </recommendedName>
</protein>
<dbReference type="EMBL" id="MGFH01000245">
    <property type="protein sequence ID" value="OGM01042.1"/>
    <property type="molecule type" value="Genomic_DNA"/>
</dbReference>
<dbReference type="AlphaFoldDB" id="A0A1F7WDZ9"/>
<dbReference type="STRING" id="1817813.A2008_11920"/>
<evidence type="ECO:0000313" key="2">
    <source>
        <dbReference type="EMBL" id="OGM01042.1"/>
    </source>
</evidence>
<evidence type="ECO:0000256" key="1">
    <source>
        <dbReference type="SAM" id="SignalP"/>
    </source>
</evidence>
<organism evidence="2 3">
    <name type="scientific">Candidatus Wallbacteria bacterium GWC2_49_35</name>
    <dbReference type="NCBI Taxonomy" id="1817813"/>
    <lineage>
        <taxon>Bacteria</taxon>
        <taxon>Candidatus Walliibacteriota</taxon>
    </lineage>
</organism>
<sequence length="243" mass="26653">MNDIMKIIRVIVAACFLALLFCADAAAEEEKIPVEKIAEALNPSEETAQPALSTLEAEFDGLAGRFASDVCFEIESVSYDTAETVSRRAKIFVKDTATVRIETSLPGGIELIVTQAGNEGWIYFPKTNMIMELKGAESKLVEKAGGDFLGGFAADRAGHVINKTEGAGGSRRFEIADKSGRKVVSYDFSKDEMPQKITIIEKNKASEEIMIKKTSFGPIDDSLFARPKNAFKMPINEFPDFDY</sequence>
<keyword evidence="1" id="KW-0732">Signal</keyword>
<gene>
    <name evidence="2" type="ORF">A2008_11920</name>
</gene>
<dbReference type="SUPFAM" id="SSF89392">
    <property type="entry name" value="Prokaryotic lipoproteins and lipoprotein localization factors"/>
    <property type="match status" value="1"/>
</dbReference>
<accession>A0A1F7WDZ9</accession>
<evidence type="ECO:0008006" key="4">
    <source>
        <dbReference type="Google" id="ProtNLM"/>
    </source>
</evidence>
<feature type="signal peptide" evidence="1">
    <location>
        <begin position="1"/>
        <end position="27"/>
    </location>
</feature>
<proteinExistence type="predicted"/>
<dbReference type="Proteomes" id="UP000178735">
    <property type="component" value="Unassembled WGS sequence"/>
</dbReference>
<feature type="chain" id="PRO_5009533386" description="Outer membrane lipoprotein carrier protein LolA" evidence="1">
    <location>
        <begin position="28"/>
        <end position="243"/>
    </location>
</feature>
<comment type="caution">
    <text evidence="2">The sequence shown here is derived from an EMBL/GenBank/DDBJ whole genome shotgun (WGS) entry which is preliminary data.</text>
</comment>
<name>A0A1F7WDZ9_9BACT</name>
<dbReference type="Gene3D" id="2.50.20.10">
    <property type="entry name" value="Lipoprotein localisation LolA/LolB/LppX"/>
    <property type="match status" value="1"/>
</dbReference>
<reference evidence="2 3" key="1">
    <citation type="journal article" date="2016" name="Nat. Commun.">
        <title>Thousands of microbial genomes shed light on interconnected biogeochemical processes in an aquifer system.</title>
        <authorList>
            <person name="Anantharaman K."/>
            <person name="Brown C.T."/>
            <person name="Hug L.A."/>
            <person name="Sharon I."/>
            <person name="Castelle C.J."/>
            <person name="Probst A.J."/>
            <person name="Thomas B.C."/>
            <person name="Singh A."/>
            <person name="Wilkins M.J."/>
            <person name="Karaoz U."/>
            <person name="Brodie E.L."/>
            <person name="Williams K.H."/>
            <person name="Hubbard S.S."/>
            <person name="Banfield J.F."/>
        </authorList>
    </citation>
    <scope>NUCLEOTIDE SEQUENCE [LARGE SCALE GENOMIC DNA]</scope>
</reference>